<evidence type="ECO:0000313" key="3">
    <source>
        <dbReference type="EMBL" id="MRI66713.1"/>
    </source>
</evidence>
<comment type="caution">
    <text evidence="3">The sequence shown here is derived from an EMBL/GenBank/DDBJ whole genome shotgun (WGS) entry which is preliminary data.</text>
</comment>
<evidence type="ECO:0000256" key="1">
    <source>
        <dbReference type="SAM" id="Phobius"/>
    </source>
</evidence>
<reference evidence="3 4" key="1">
    <citation type="submission" date="2019-10" db="EMBL/GenBank/DDBJ databases">
        <title>Gracilibacillus salitolerans sp. nov., a moderate halophile isolated from a saline soil in northwest China.</title>
        <authorList>
            <person name="Gan L."/>
        </authorList>
    </citation>
    <scope>NUCLEOTIDE SEQUENCE [LARGE SCALE GENOMIC DNA]</scope>
    <source>
        <strain evidence="3 4">TP2-8</strain>
    </source>
</reference>
<dbReference type="InterPro" id="IPR014226">
    <property type="entry name" value="Spore_IM_YlbJ"/>
</dbReference>
<dbReference type="RefSeq" id="WP_153835386.1">
    <property type="nucleotide sequence ID" value="NZ_JBHUMW010000030.1"/>
</dbReference>
<feature type="transmembrane region" description="Helical" evidence="1">
    <location>
        <begin position="46"/>
        <end position="70"/>
    </location>
</feature>
<proteinExistence type="predicted"/>
<dbReference type="AlphaFoldDB" id="A0A6N7QX68"/>
<dbReference type="Pfam" id="PF07670">
    <property type="entry name" value="Gate"/>
    <property type="match status" value="2"/>
</dbReference>
<feature type="transmembrane region" description="Helical" evidence="1">
    <location>
        <begin position="211"/>
        <end position="229"/>
    </location>
</feature>
<keyword evidence="1" id="KW-1133">Transmembrane helix</keyword>
<dbReference type="NCBIfam" id="TIGR02871">
    <property type="entry name" value="spore_ylbJ"/>
    <property type="match status" value="1"/>
</dbReference>
<feature type="transmembrane region" description="Helical" evidence="1">
    <location>
        <begin position="368"/>
        <end position="390"/>
    </location>
</feature>
<dbReference type="Proteomes" id="UP000435187">
    <property type="component" value="Unassembled WGS sequence"/>
</dbReference>
<feature type="transmembrane region" description="Helical" evidence="1">
    <location>
        <begin position="148"/>
        <end position="168"/>
    </location>
</feature>
<keyword evidence="4" id="KW-1185">Reference proteome</keyword>
<sequence length="398" mass="44284">MKQKLYSIIYASVSVFMATMIITFPQEVLKASQRGLDVWANVVFPSLLPFFIVAELLIAFGVVHFIGVLFEPVMRPLFNVPGVGGFVWTMGMASGYPSGAKFTARLRQENQLSKTEAERLVSFTNASNPLFIIGAVSIGFFHDHKLGILLAITHYTSNFFVGICMRFYKYHERNRQSTQHFSITKAMTQLHHARIRDKRALGKILGDSVTQSIQTLLVIGGFIILFSVLTEILREVQIAQFISGGISIILSWFQIPGELALPLLSGIFEITIGANEVASADSSTLIKAILVSVILAFNGFSVQAQVASILAETDIQFTPYFFARLLHGLFAGIIVTILYVPVYKSLQTTNETVIAAIAQPSVDNIQQVYLMFEQMGFIFTLSALFIYLIILMKQKERL</sequence>
<feature type="transmembrane region" description="Helical" evidence="1">
    <location>
        <begin position="7"/>
        <end position="26"/>
    </location>
</feature>
<feature type="transmembrane region" description="Helical" evidence="1">
    <location>
        <begin position="285"/>
        <end position="310"/>
    </location>
</feature>
<feature type="domain" description="Nucleoside transporter/FeoB GTPase Gate" evidence="2">
    <location>
        <begin position="216"/>
        <end position="311"/>
    </location>
</feature>
<gene>
    <name evidence="3" type="primary">ylbJ</name>
    <name evidence="3" type="ORF">GH885_10255</name>
</gene>
<keyword evidence="1" id="KW-0472">Membrane</keyword>
<name>A0A6N7QX68_9BACI</name>
<protein>
    <submittedName>
        <fullName evidence="3">Sporulation integral membrane protein YlbJ</fullName>
    </submittedName>
</protein>
<feature type="transmembrane region" description="Helical" evidence="1">
    <location>
        <begin position="322"/>
        <end position="342"/>
    </location>
</feature>
<feature type="transmembrane region" description="Helical" evidence="1">
    <location>
        <begin position="77"/>
        <end position="100"/>
    </location>
</feature>
<dbReference type="InterPro" id="IPR011642">
    <property type="entry name" value="Gate_dom"/>
</dbReference>
<feature type="domain" description="Nucleoside transporter/FeoB GTPase Gate" evidence="2">
    <location>
        <begin position="42"/>
        <end position="139"/>
    </location>
</feature>
<accession>A0A6N7QX68</accession>
<organism evidence="3 4">
    <name type="scientific">Gracilibacillus thailandensis</name>
    <dbReference type="NCBI Taxonomy" id="563735"/>
    <lineage>
        <taxon>Bacteria</taxon>
        <taxon>Bacillati</taxon>
        <taxon>Bacillota</taxon>
        <taxon>Bacilli</taxon>
        <taxon>Bacillales</taxon>
        <taxon>Bacillaceae</taxon>
        <taxon>Gracilibacillus</taxon>
    </lineage>
</organism>
<keyword evidence="1" id="KW-0812">Transmembrane</keyword>
<feature type="transmembrane region" description="Helical" evidence="1">
    <location>
        <begin position="120"/>
        <end position="141"/>
    </location>
</feature>
<dbReference type="EMBL" id="WJEE01000019">
    <property type="protein sequence ID" value="MRI66713.1"/>
    <property type="molecule type" value="Genomic_DNA"/>
</dbReference>
<evidence type="ECO:0000259" key="2">
    <source>
        <dbReference type="Pfam" id="PF07670"/>
    </source>
</evidence>
<evidence type="ECO:0000313" key="4">
    <source>
        <dbReference type="Proteomes" id="UP000435187"/>
    </source>
</evidence>